<dbReference type="AlphaFoldDB" id="A0AAJ6D3G4"/>
<gene>
    <name evidence="1" type="ORF">P8634_09280</name>
</gene>
<dbReference type="Proteomes" id="UP001218104">
    <property type="component" value="Chromosome"/>
</dbReference>
<dbReference type="EMBL" id="CP121468">
    <property type="protein sequence ID" value="WFR88940.1"/>
    <property type="molecule type" value="Genomic_DNA"/>
</dbReference>
<name>A0AAJ6D3G4_LIMFE</name>
<dbReference type="RefSeq" id="WP_086439800.1">
    <property type="nucleotide sequence ID" value="NZ_CP102714.1"/>
</dbReference>
<evidence type="ECO:0000313" key="1">
    <source>
        <dbReference type="EMBL" id="WFR88940.1"/>
    </source>
</evidence>
<evidence type="ECO:0000313" key="2">
    <source>
        <dbReference type="Proteomes" id="UP001218104"/>
    </source>
</evidence>
<protein>
    <submittedName>
        <fullName evidence="1">Uncharacterized protein</fullName>
    </submittedName>
</protein>
<reference evidence="1" key="1">
    <citation type="submission" date="2023-04" db="EMBL/GenBank/DDBJ databases">
        <title>Genomic of Limosilactobacillus fermentum MSJK0025.</title>
        <authorList>
            <person name="Yang S."/>
        </authorList>
    </citation>
    <scope>NUCLEOTIDE SEQUENCE</scope>
    <source>
        <strain evidence="1">MSJK0025</strain>
    </source>
</reference>
<organism evidence="1 2">
    <name type="scientific">Limosilactobacillus fermentum</name>
    <name type="common">Lactobacillus fermentum</name>
    <dbReference type="NCBI Taxonomy" id="1613"/>
    <lineage>
        <taxon>Bacteria</taxon>
        <taxon>Bacillati</taxon>
        <taxon>Bacillota</taxon>
        <taxon>Bacilli</taxon>
        <taxon>Lactobacillales</taxon>
        <taxon>Lactobacillaceae</taxon>
        <taxon>Limosilactobacillus</taxon>
    </lineage>
</organism>
<sequence>MDYQEALASLERGQKQAGMTVKFVPGKTTGGWLSDETRVNLAPVFNASRLKRLKSRASKTCAIG</sequence>
<accession>A0AAJ6D3G4</accession>
<proteinExistence type="predicted"/>